<proteinExistence type="predicted"/>
<protein>
    <submittedName>
        <fullName evidence="1">Uncharacterized protein</fullName>
    </submittedName>
</protein>
<dbReference type="RefSeq" id="WP_074175867.1">
    <property type="nucleotide sequence ID" value="NZ_JBMHJL010000086.1"/>
</dbReference>
<name>A0A8T7H0H8_9EURY</name>
<evidence type="ECO:0000313" key="2">
    <source>
        <dbReference type="Proteomes" id="UP000737555"/>
    </source>
</evidence>
<evidence type="ECO:0000313" key="1">
    <source>
        <dbReference type="EMBL" id="NQS77903.1"/>
    </source>
</evidence>
<dbReference type="Proteomes" id="UP000737555">
    <property type="component" value="Unassembled WGS sequence"/>
</dbReference>
<gene>
    <name evidence="1" type="ORF">HQQ74_04185</name>
</gene>
<organism evidence="1 2">
    <name type="scientific">Methanoculleus bourgensis</name>
    <dbReference type="NCBI Taxonomy" id="83986"/>
    <lineage>
        <taxon>Archaea</taxon>
        <taxon>Methanobacteriati</taxon>
        <taxon>Methanobacteriota</taxon>
        <taxon>Stenosarchaea group</taxon>
        <taxon>Methanomicrobia</taxon>
        <taxon>Methanomicrobiales</taxon>
        <taxon>Methanomicrobiaceae</taxon>
        <taxon>Methanoculleus</taxon>
    </lineage>
</organism>
<reference evidence="1" key="1">
    <citation type="submission" date="2020-05" db="EMBL/GenBank/DDBJ databases">
        <title>The first insight into the ecology of ammonia-tolerant syntrophic propionate oxidizing bacteria.</title>
        <authorList>
            <person name="Singh A."/>
            <person name="Schnurer A."/>
            <person name="Westerholm M."/>
        </authorList>
    </citation>
    <scope>NUCLEOTIDE SEQUENCE</scope>
    <source>
        <strain evidence="1">MAG54</strain>
    </source>
</reference>
<sequence>MTMTVYQRTRGARRAGPVVLCPGAPEEQQMMARGIIRRMLVQFHREWTALRESESGEAWITTANALLDRYSHQLYDIVCDTEAIVGEDLAVEIRCLSADMIKTTNILIMIGCEEECRERGDTLAKEALRHAERCLVKLAGRREREEETR</sequence>
<dbReference type="AlphaFoldDB" id="A0A8T7H0H8"/>
<comment type="caution">
    <text evidence="1">The sequence shown here is derived from an EMBL/GenBank/DDBJ whole genome shotgun (WGS) entry which is preliminary data.</text>
</comment>
<accession>A0A8T7H0H8</accession>
<dbReference type="EMBL" id="JABMJE010000039">
    <property type="protein sequence ID" value="NQS77903.1"/>
    <property type="molecule type" value="Genomic_DNA"/>
</dbReference>